<proteinExistence type="predicted"/>
<keyword evidence="1" id="KW-0812">Transmembrane</keyword>
<keyword evidence="1" id="KW-0472">Membrane</keyword>
<organism evidence="2">
    <name type="scientific">Streptomyces sp. NBC_00093</name>
    <dbReference type="NCBI Taxonomy" id="2975649"/>
    <lineage>
        <taxon>Bacteria</taxon>
        <taxon>Bacillati</taxon>
        <taxon>Actinomycetota</taxon>
        <taxon>Actinomycetes</taxon>
        <taxon>Kitasatosporales</taxon>
        <taxon>Streptomycetaceae</taxon>
        <taxon>Streptomyces</taxon>
    </lineage>
</organism>
<sequence length="54" mass="6009">MSSNGNWLDRYWETVQWAAEKRGRPGRVVAILLATAAIISALVCLVIIASRYFA</sequence>
<dbReference type="EMBL" id="CP108222">
    <property type="protein sequence ID" value="WTT17753.1"/>
    <property type="molecule type" value="Genomic_DNA"/>
</dbReference>
<gene>
    <name evidence="2" type="ORF">OHA22_20515</name>
</gene>
<dbReference type="AlphaFoldDB" id="A0AAU2A262"/>
<evidence type="ECO:0000256" key="1">
    <source>
        <dbReference type="SAM" id="Phobius"/>
    </source>
</evidence>
<accession>A0AAU2A262</accession>
<protein>
    <submittedName>
        <fullName evidence="2">Uncharacterized protein</fullName>
    </submittedName>
</protein>
<evidence type="ECO:0000313" key="2">
    <source>
        <dbReference type="EMBL" id="WTT17753.1"/>
    </source>
</evidence>
<reference evidence="2" key="1">
    <citation type="submission" date="2022-10" db="EMBL/GenBank/DDBJ databases">
        <title>The complete genomes of actinobacterial strains from the NBC collection.</title>
        <authorList>
            <person name="Joergensen T.S."/>
            <person name="Alvarez Arevalo M."/>
            <person name="Sterndorff E.B."/>
            <person name="Faurdal D."/>
            <person name="Vuksanovic O."/>
            <person name="Mourched A.-S."/>
            <person name="Charusanti P."/>
            <person name="Shaw S."/>
            <person name="Blin K."/>
            <person name="Weber T."/>
        </authorList>
    </citation>
    <scope>NUCLEOTIDE SEQUENCE</scope>
    <source>
        <strain evidence="2">NBC_00093</strain>
    </source>
</reference>
<feature type="transmembrane region" description="Helical" evidence="1">
    <location>
        <begin position="28"/>
        <end position="53"/>
    </location>
</feature>
<name>A0AAU2A262_9ACTN</name>
<keyword evidence="1" id="KW-1133">Transmembrane helix</keyword>